<dbReference type="InterPro" id="IPR044520">
    <property type="entry name" value="ARF_GAP_AGD5/15"/>
</dbReference>
<feature type="region of interest" description="Disordered" evidence="6">
    <location>
        <begin position="115"/>
        <end position="200"/>
    </location>
</feature>
<dbReference type="AlphaFoldDB" id="A0A023AY35"/>
<evidence type="ECO:0000256" key="6">
    <source>
        <dbReference type="SAM" id="MobiDB-lite"/>
    </source>
</evidence>
<feature type="compositionally biased region" description="Low complexity" evidence="6">
    <location>
        <begin position="162"/>
        <end position="184"/>
    </location>
</feature>
<dbReference type="PANTHER" id="PTHR46419">
    <property type="entry name" value="ADP-RIBOSYLATION FACTOR GTPASE-ACTIVATING PROTEIN AGD5"/>
    <property type="match status" value="1"/>
</dbReference>
<evidence type="ECO:0000256" key="1">
    <source>
        <dbReference type="ARBA" id="ARBA00022468"/>
    </source>
</evidence>
<keyword evidence="3 5" id="KW-0863">Zinc-finger</keyword>
<feature type="domain" description="Arf-GAP" evidence="7">
    <location>
        <begin position="1"/>
        <end position="122"/>
    </location>
</feature>
<dbReference type="PRINTS" id="PR00405">
    <property type="entry name" value="REVINTRACTNG"/>
</dbReference>
<protein>
    <submittedName>
        <fullName evidence="8">ARF GTPase activator</fullName>
    </submittedName>
</protein>
<dbReference type="RefSeq" id="XP_011133206.1">
    <property type="nucleotide sequence ID" value="XM_011134904.1"/>
</dbReference>
<dbReference type="Proteomes" id="UP000019763">
    <property type="component" value="Unassembled WGS sequence"/>
</dbReference>
<dbReference type="PANTHER" id="PTHR46419:SF3">
    <property type="entry name" value="ADP-RIBOSYLATION FACTOR GTPASE-ACTIVATING PROTEIN AGD15-RELATED"/>
    <property type="match status" value="1"/>
</dbReference>
<keyword evidence="1" id="KW-0343">GTPase activation</keyword>
<sequence length="309" mass="32660">MTATPATLTKLPGNNLCADCHAPNPRWASINLGILICIECSGIHRALGTHISQVRSIALDQWTVSQVETCQRIGNQQANSFWEAQLPATFKRPSNQNRRDMEQFIKAKYVDRKWTPERAGPADSRTTTGVSGSAVTLSGHQPNAARQNSPVHQCATHSAHQSSSLWAGASSAGSRGPSRSSPSGQTEDLFTATQNPFQNPCSVHRPNWSARQGMAEQLAEVLDSQPAAAAGVTGSYDAAMGIAAGKSAAAGKDNGAMMEDLWAAGSSNPPPAVGASLDVVQTGLDYIQKGVSQPPPNLDILTQALNERI</sequence>
<dbReference type="OrthoDB" id="73919at2759"/>
<dbReference type="GeneID" id="22915748"/>
<keyword evidence="4" id="KW-0862">Zinc</keyword>
<proteinExistence type="predicted"/>
<reference evidence="8" key="1">
    <citation type="submission" date="2013-12" db="EMBL/GenBank/DDBJ databases">
        <authorList>
            <person name="Omoto C.K."/>
            <person name="Sibley D."/>
            <person name="Venepally P."/>
            <person name="Hadjithomas M."/>
            <person name="Karamycheva S."/>
            <person name="Brunk B."/>
            <person name="Roos D."/>
            <person name="Caler E."/>
            <person name="Lorenzi H."/>
        </authorList>
    </citation>
    <scope>NUCLEOTIDE SEQUENCE</scope>
</reference>
<comment type="caution">
    <text evidence="8">The sequence shown here is derived from an EMBL/GenBank/DDBJ whole genome shotgun (WGS) entry which is preliminary data.</text>
</comment>
<dbReference type="InterPro" id="IPR038508">
    <property type="entry name" value="ArfGAP_dom_sf"/>
</dbReference>
<evidence type="ECO:0000313" key="8">
    <source>
        <dbReference type="EMBL" id="EZG43562.1"/>
    </source>
</evidence>
<name>A0A023AY35_GRENI</name>
<dbReference type="InterPro" id="IPR037278">
    <property type="entry name" value="ARFGAP/RecO"/>
</dbReference>
<feature type="compositionally biased region" description="Polar residues" evidence="6">
    <location>
        <begin position="185"/>
        <end position="200"/>
    </location>
</feature>
<accession>A0A023AY35</accession>
<dbReference type="SUPFAM" id="SSF57863">
    <property type="entry name" value="ArfGap/RecO-like zinc finger"/>
    <property type="match status" value="1"/>
</dbReference>
<dbReference type="FunFam" id="1.10.220.150:FF:000009">
    <property type="entry name" value="stromal membrane-associated protein 1 isoform X1"/>
    <property type="match status" value="1"/>
</dbReference>
<keyword evidence="2" id="KW-0479">Metal-binding</keyword>
<dbReference type="EMBL" id="AFNH02001244">
    <property type="protein sequence ID" value="EZG43562.1"/>
    <property type="molecule type" value="Genomic_DNA"/>
</dbReference>
<dbReference type="GO" id="GO:0005096">
    <property type="term" value="F:GTPase activator activity"/>
    <property type="evidence" value="ECO:0007669"/>
    <property type="project" value="UniProtKB-KW"/>
</dbReference>
<dbReference type="eggNOG" id="KOG0703">
    <property type="taxonomic scope" value="Eukaryota"/>
</dbReference>
<organism evidence="8 9">
    <name type="scientific">Gregarina niphandrodes</name>
    <name type="common">Septate eugregarine</name>
    <dbReference type="NCBI Taxonomy" id="110365"/>
    <lineage>
        <taxon>Eukaryota</taxon>
        <taxon>Sar</taxon>
        <taxon>Alveolata</taxon>
        <taxon>Apicomplexa</taxon>
        <taxon>Conoidasida</taxon>
        <taxon>Gregarinasina</taxon>
        <taxon>Eugregarinorida</taxon>
        <taxon>Gregarinidae</taxon>
        <taxon>Gregarina</taxon>
    </lineage>
</organism>
<dbReference type="GO" id="GO:0008270">
    <property type="term" value="F:zinc ion binding"/>
    <property type="evidence" value="ECO:0007669"/>
    <property type="project" value="UniProtKB-KW"/>
</dbReference>
<dbReference type="VEuPathDB" id="CryptoDB:GNI_166630"/>
<evidence type="ECO:0000256" key="3">
    <source>
        <dbReference type="ARBA" id="ARBA00022771"/>
    </source>
</evidence>
<evidence type="ECO:0000259" key="7">
    <source>
        <dbReference type="PROSITE" id="PS50115"/>
    </source>
</evidence>
<evidence type="ECO:0000313" key="9">
    <source>
        <dbReference type="Proteomes" id="UP000019763"/>
    </source>
</evidence>
<evidence type="ECO:0000256" key="2">
    <source>
        <dbReference type="ARBA" id="ARBA00022723"/>
    </source>
</evidence>
<feature type="compositionally biased region" description="Polar residues" evidence="6">
    <location>
        <begin position="124"/>
        <end position="161"/>
    </location>
</feature>
<dbReference type="CDD" id="cd08204">
    <property type="entry name" value="ArfGap"/>
    <property type="match status" value="1"/>
</dbReference>
<evidence type="ECO:0000256" key="4">
    <source>
        <dbReference type="ARBA" id="ARBA00022833"/>
    </source>
</evidence>
<dbReference type="Gene3D" id="1.10.220.150">
    <property type="entry name" value="Arf GTPase activating protein"/>
    <property type="match status" value="1"/>
</dbReference>
<dbReference type="PROSITE" id="PS50115">
    <property type="entry name" value="ARFGAP"/>
    <property type="match status" value="1"/>
</dbReference>
<keyword evidence="9" id="KW-1185">Reference proteome</keyword>
<dbReference type="InterPro" id="IPR001164">
    <property type="entry name" value="ArfGAP_dom"/>
</dbReference>
<dbReference type="SMART" id="SM00105">
    <property type="entry name" value="ArfGap"/>
    <property type="match status" value="1"/>
</dbReference>
<dbReference type="Pfam" id="PF01412">
    <property type="entry name" value="ArfGap"/>
    <property type="match status" value="1"/>
</dbReference>
<evidence type="ECO:0000256" key="5">
    <source>
        <dbReference type="PROSITE-ProRule" id="PRU00288"/>
    </source>
</evidence>
<gene>
    <name evidence="8" type="ORF">GNI_166630</name>
</gene>